<gene>
    <name evidence="1" type="ORF">O6H91_04G142500</name>
</gene>
<dbReference type="Proteomes" id="UP001162992">
    <property type="component" value="Chromosome 4"/>
</dbReference>
<proteinExistence type="predicted"/>
<comment type="caution">
    <text evidence="1">The sequence shown here is derived from an EMBL/GenBank/DDBJ whole genome shotgun (WGS) entry which is preliminary data.</text>
</comment>
<keyword evidence="2" id="KW-1185">Reference proteome</keyword>
<organism evidence="1 2">
    <name type="scientific">Diphasiastrum complanatum</name>
    <name type="common">Issler's clubmoss</name>
    <name type="synonym">Lycopodium complanatum</name>
    <dbReference type="NCBI Taxonomy" id="34168"/>
    <lineage>
        <taxon>Eukaryota</taxon>
        <taxon>Viridiplantae</taxon>
        <taxon>Streptophyta</taxon>
        <taxon>Embryophyta</taxon>
        <taxon>Tracheophyta</taxon>
        <taxon>Lycopodiopsida</taxon>
        <taxon>Lycopodiales</taxon>
        <taxon>Lycopodiaceae</taxon>
        <taxon>Lycopodioideae</taxon>
        <taxon>Diphasiastrum</taxon>
    </lineage>
</organism>
<evidence type="ECO:0000313" key="1">
    <source>
        <dbReference type="EMBL" id="KAJ7560725.1"/>
    </source>
</evidence>
<sequence length="163" mass="18348">MVPQAAPPFQIVLLAAANRFPPDVLADCDCTLSRMIHYGVSDDSALLFFRRISGKTTKYCCIMEKDRRGFWVPLSTNIGASSLTGATFYYHLFWILGQVFLMLIKGTYVRETDRDMIEAVHDAIVNTELRGEAGLLSAIAILIQRTSMVTQKMRWVMHSLLAL</sequence>
<accession>A0ACC2E2X9</accession>
<reference evidence="2" key="1">
    <citation type="journal article" date="2024" name="Proc. Natl. Acad. Sci. U.S.A.">
        <title>Extraordinary preservation of gene collinearity over three hundred million years revealed in homosporous lycophytes.</title>
        <authorList>
            <person name="Li C."/>
            <person name="Wickell D."/>
            <person name="Kuo L.Y."/>
            <person name="Chen X."/>
            <person name="Nie B."/>
            <person name="Liao X."/>
            <person name="Peng D."/>
            <person name="Ji J."/>
            <person name="Jenkins J."/>
            <person name="Williams M."/>
            <person name="Shu S."/>
            <person name="Plott C."/>
            <person name="Barry K."/>
            <person name="Rajasekar S."/>
            <person name="Grimwood J."/>
            <person name="Han X."/>
            <person name="Sun S."/>
            <person name="Hou Z."/>
            <person name="He W."/>
            <person name="Dai G."/>
            <person name="Sun C."/>
            <person name="Schmutz J."/>
            <person name="Leebens-Mack J.H."/>
            <person name="Li F.W."/>
            <person name="Wang L."/>
        </authorList>
    </citation>
    <scope>NUCLEOTIDE SEQUENCE [LARGE SCALE GENOMIC DNA]</scope>
    <source>
        <strain evidence="2">cv. PW_Plant_1</strain>
    </source>
</reference>
<dbReference type="EMBL" id="CM055095">
    <property type="protein sequence ID" value="KAJ7560725.1"/>
    <property type="molecule type" value="Genomic_DNA"/>
</dbReference>
<protein>
    <submittedName>
        <fullName evidence="1">Uncharacterized protein</fullName>
    </submittedName>
</protein>
<name>A0ACC2E2X9_DIPCM</name>
<evidence type="ECO:0000313" key="2">
    <source>
        <dbReference type="Proteomes" id="UP001162992"/>
    </source>
</evidence>